<accession>A0A5C8FBJ9</accession>
<protein>
    <submittedName>
        <fullName evidence="1">Uncharacterized protein</fullName>
    </submittedName>
</protein>
<evidence type="ECO:0000313" key="1">
    <source>
        <dbReference type="EMBL" id="TXJ46461.1"/>
    </source>
</evidence>
<sequence>MKRNNSQNPYIYLEIDKAANRIRIEDFKINTSMFILLLAELLITFCKRKKKNTTQIVETIVKTIYKKYALEKNDDKKEL</sequence>
<dbReference type="EMBL" id="SAXY01000012">
    <property type="protein sequence ID" value="TXJ46461.1"/>
    <property type="molecule type" value="Genomic_DNA"/>
</dbReference>
<dbReference type="AlphaFoldDB" id="A0A5C8FBJ9"/>
<comment type="caution">
    <text evidence="1">The sequence shown here is derived from an EMBL/GenBank/DDBJ whole genome shotgun (WGS) entry which is preliminary data.</text>
</comment>
<reference evidence="1 2" key="1">
    <citation type="journal article" date="1992" name="Lakartidningen">
        <title>[Penicillin V and not amoxicillin is the first choice preparation in acute otitis].</title>
        <authorList>
            <person name="Kamme C."/>
            <person name="Lundgren K."/>
            <person name="Prellner K."/>
        </authorList>
    </citation>
    <scope>NUCLEOTIDE SEQUENCE [LARGE SCALE GENOMIC DNA]</scope>
    <source>
        <strain evidence="1 2">PC5538III-hc</strain>
    </source>
</reference>
<name>A0A5C8FBJ9_BRAPL</name>
<proteinExistence type="predicted"/>
<evidence type="ECO:0000313" key="2">
    <source>
        <dbReference type="Proteomes" id="UP000323176"/>
    </source>
</evidence>
<gene>
    <name evidence="1" type="ORF">EPJ72_01440</name>
</gene>
<organism evidence="1 2">
    <name type="scientific">Brachyspira pilosicoli</name>
    <name type="common">Serpulina pilosicoli</name>
    <dbReference type="NCBI Taxonomy" id="52584"/>
    <lineage>
        <taxon>Bacteria</taxon>
        <taxon>Pseudomonadati</taxon>
        <taxon>Spirochaetota</taxon>
        <taxon>Spirochaetia</taxon>
        <taxon>Brachyspirales</taxon>
        <taxon>Brachyspiraceae</taxon>
        <taxon>Brachyspira</taxon>
    </lineage>
</organism>
<dbReference type="Proteomes" id="UP000323176">
    <property type="component" value="Unassembled WGS sequence"/>
</dbReference>
<dbReference type="OrthoDB" id="9869482at2"/>